<dbReference type="InterPro" id="IPR010982">
    <property type="entry name" value="Lambda_DNA-bd_dom_sf"/>
</dbReference>
<keyword evidence="3" id="KW-1185">Reference proteome</keyword>
<evidence type="ECO:0000313" key="2">
    <source>
        <dbReference type="EMBL" id="PQJ28216.1"/>
    </source>
</evidence>
<dbReference type="PROSITE" id="PS50943">
    <property type="entry name" value="HTH_CROC1"/>
    <property type="match status" value="1"/>
</dbReference>
<accession>A0A2S7TZP7</accession>
<dbReference type="SUPFAM" id="SSF47413">
    <property type="entry name" value="lambda repressor-like DNA-binding domains"/>
    <property type="match status" value="1"/>
</dbReference>
<dbReference type="AlphaFoldDB" id="A0A2S7TZP7"/>
<sequence>MSRTHNKTSLPRFSALPKTYETLCRLHMPRTIHDGIELEAATEIIDLMAGHKLTKDQEDYLTTLADLVAVYEENHIDQLPKLKPHEFLAAHLDNIGMSATAWGKLIGIDRSTASRLLRGERKFNTDHIRKTAEALHIDAGLMI</sequence>
<evidence type="ECO:0000259" key="1">
    <source>
        <dbReference type="PROSITE" id="PS50943"/>
    </source>
</evidence>
<dbReference type="OrthoDB" id="461707at2"/>
<dbReference type="GO" id="GO:0003677">
    <property type="term" value="F:DNA binding"/>
    <property type="evidence" value="ECO:0007669"/>
    <property type="project" value="InterPro"/>
</dbReference>
<dbReference type="RefSeq" id="WP_105042720.1">
    <property type="nucleotide sequence ID" value="NZ_MQWA01000001.1"/>
</dbReference>
<reference evidence="2 3" key="1">
    <citation type="submission" date="2016-12" db="EMBL/GenBank/DDBJ databases">
        <title>Study of bacterial adaptation to deep sea.</title>
        <authorList>
            <person name="Song J."/>
            <person name="Yoshizawa S."/>
            <person name="Kogure K."/>
        </authorList>
    </citation>
    <scope>NUCLEOTIDE SEQUENCE [LARGE SCALE GENOMIC DNA]</scope>
    <source>
        <strain evidence="2 3">SAORIC-165</strain>
    </source>
</reference>
<dbReference type="InterPro" id="IPR001387">
    <property type="entry name" value="Cro/C1-type_HTH"/>
</dbReference>
<organism evidence="2 3">
    <name type="scientific">Rubritalea profundi</name>
    <dbReference type="NCBI Taxonomy" id="1658618"/>
    <lineage>
        <taxon>Bacteria</taxon>
        <taxon>Pseudomonadati</taxon>
        <taxon>Verrucomicrobiota</taxon>
        <taxon>Verrucomicrobiia</taxon>
        <taxon>Verrucomicrobiales</taxon>
        <taxon>Rubritaleaceae</taxon>
        <taxon>Rubritalea</taxon>
    </lineage>
</organism>
<comment type="caution">
    <text evidence="2">The sequence shown here is derived from an EMBL/GenBank/DDBJ whole genome shotgun (WGS) entry which is preliminary data.</text>
</comment>
<dbReference type="Proteomes" id="UP000239907">
    <property type="component" value="Unassembled WGS sequence"/>
</dbReference>
<gene>
    <name evidence="2" type="ORF">BSZ32_06660</name>
</gene>
<name>A0A2S7TZP7_9BACT</name>
<evidence type="ECO:0000313" key="3">
    <source>
        <dbReference type="Proteomes" id="UP000239907"/>
    </source>
</evidence>
<dbReference type="Gene3D" id="1.10.260.40">
    <property type="entry name" value="lambda repressor-like DNA-binding domains"/>
    <property type="match status" value="1"/>
</dbReference>
<protein>
    <recommendedName>
        <fullName evidence="1">HTH cro/C1-type domain-containing protein</fullName>
    </recommendedName>
</protein>
<dbReference type="CDD" id="cd00093">
    <property type="entry name" value="HTH_XRE"/>
    <property type="match status" value="1"/>
</dbReference>
<dbReference type="EMBL" id="MQWA01000001">
    <property type="protein sequence ID" value="PQJ28216.1"/>
    <property type="molecule type" value="Genomic_DNA"/>
</dbReference>
<feature type="domain" description="HTH cro/C1-type" evidence="1">
    <location>
        <begin position="104"/>
        <end position="142"/>
    </location>
</feature>
<proteinExistence type="predicted"/>